<dbReference type="Proteomes" id="UP000029278">
    <property type="component" value="Unassembled WGS sequence"/>
</dbReference>
<dbReference type="AlphaFoldDB" id="A0A090ZA16"/>
<gene>
    <name evidence="1" type="ORF">DJ90_5925</name>
</gene>
<evidence type="ECO:0000313" key="2">
    <source>
        <dbReference type="Proteomes" id="UP000029278"/>
    </source>
</evidence>
<comment type="caution">
    <text evidence="1">The sequence shown here is derived from an EMBL/GenBank/DDBJ whole genome shotgun (WGS) entry which is preliminary data.</text>
</comment>
<dbReference type="EMBL" id="JMQA01000034">
    <property type="protein sequence ID" value="KFN07487.1"/>
    <property type="molecule type" value="Genomic_DNA"/>
</dbReference>
<reference evidence="1 2" key="1">
    <citation type="submission" date="2014-04" db="EMBL/GenBank/DDBJ databases">
        <authorList>
            <person name="Bishop-Lilly K.A."/>
            <person name="Broomall S.M."/>
            <person name="Chain P.S."/>
            <person name="Chertkov O."/>
            <person name="Coyne S.R."/>
            <person name="Daligault H.E."/>
            <person name="Davenport K.W."/>
            <person name="Erkkila T."/>
            <person name="Frey K.G."/>
            <person name="Gibbons H.S."/>
            <person name="Gu W."/>
            <person name="Jaissle J."/>
            <person name="Johnson S.L."/>
            <person name="Koroleva G.I."/>
            <person name="Ladner J.T."/>
            <person name="Lo C.-C."/>
            <person name="Minogue T.D."/>
            <person name="Munk C."/>
            <person name="Palacios G.F."/>
            <person name="Redden C.L."/>
            <person name="Rosenzweig C.N."/>
            <person name="Scholz M.B."/>
            <person name="Teshima H."/>
            <person name="Xu Y."/>
        </authorList>
    </citation>
    <scope>NUCLEOTIDE SEQUENCE [LARGE SCALE GENOMIC DNA]</scope>
    <source>
        <strain evidence="1 2">8244</strain>
    </source>
</reference>
<proteinExistence type="predicted"/>
<dbReference type="PATRIC" id="fig|44252.3.peg.3860"/>
<organism evidence="1 2">
    <name type="scientific">Paenibacillus macerans</name>
    <name type="common">Bacillus macerans</name>
    <dbReference type="NCBI Taxonomy" id="44252"/>
    <lineage>
        <taxon>Bacteria</taxon>
        <taxon>Bacillati</taxon>
        <taxon>Bacillota</taxon>
        <taxon>Bacilli</taxon>
        <taxon>Bacillales</taxon>
        <taxon>Paenibacillaceae</taxon>
        <taxon>Paenibacillus</taxon>
    </lineage>
</organism>
<name>A0A090ZA16_PAEMA</name>
<keyword evidence="2" id="KW-1185">Reference proteome</keyword>
<accession>A0A090ZA16</accession>
<protein>
    <submittedName>
        <fullName evidence="1">Uncharacterized protein</fullName>
    </submittedName>
</protein>
<evidence type="ECO:0000313" key="1">
    <source>
        <dbReference type="EMBL" id="KFN07487.1"/>
    </source>
</evidence>
<sequence>MLEMKGGAIMEKTIVHKLVDEVMDEVLSSNREALDSAGVSKASVELAVRLSAMTTVKILEKLELIEKD</sequence>
<dbReference type="HOGENOM" id="CLU_204597_0_0_9"/>